<dbReference type="OrthoDB" id="426718at2759"/>
<dbReference type="PANTHER" id="PTHR37490:SF3">
    <property type="entry name" value="DUF3431 DOMAIN CONTAINING PROTEIN"/>
    <property type="match status" value="1"/>
</dbReference>
<dbReference type="InParanoid" id="A0A1J7JDL8"/>
<name>A0A1J7JDL8_9PEZI</name>
<dbReference type="Proteomes" id="UP000182658">
    <property type="component" value="Unassembled WGS sequence"/>
</dbReference>
<dbReference type="Pfam" id="PF11913">
    <property type="entry name" value="DUF3431"/>
    <property type="match status" value="1"/>
</dbReference>
<protein>
    <submittedName>
        <fullName evidence="1">Uncharacterized protein</fullName>
    </submittedName>
</protein>
<sequence length="335" mass="38297">MSGDMTVLSHRRNTKLQRSLVVALLCLVTLLFWPLRCHDGWCDVFEPSTPLPAVTPPKRLDRELVVAKQRHEDTAWIGKYLPNWASSIYVVDDPRAQLTVPANKGREAMVYLTYLIDRYDTLPDTAIFLHASRFQWHNDNPDYDGLLSLRNLSFSHIQEEGYVNLRCVWVLGCPVEIRPAMDAFAAAIRDPAADQEVTTKDIFKGAFEELFPDVPVPEEVGVPCCSQFAVTKETIQQRPREDYIRFRNWLVETQLSDSLSGRVLEYSWHIIFGKEALHCPSASHCYCKLYGLCDLTCTESDCDGRYVLPPFASLPSGWPRLGWKGEERHFESPLM</sequence>
<organism evidence="1 2">
    <name type="scientific">Coniochaeta ligniaria NRRL 30616</name>
    <dbReference type="NCBI Taxonomy" id="1408157"/>
    <lineage>
        <taxon>Eukaryota</taxon>
        <taxon>Fungi</taxon>
        <taxon>Dikarya</taxon>
        <taxon>Ascomycota</taxon>
        <taxon>Pezizomycotina</taxon>
        <taxon>Sordariomycetes</taxon>
        <taxon>Sordariomycetidae</taxon>
        <taxon>Coniochaetales</taxon>
        <taxon>Coniochaetaceae</taxon>
        <taxon>Coniochaeta</taxon>
    </lineage>
</organism>
<keyword evidence="2" id="KW-1185">Reference proteome</keyword>
<reference evidence="1 2" key="1">
    <citation type="submission" date="2016-10" db="EMBL/GenBank/DDBJ databases">
        <title>Draft genome sequence of Coniochaeta ligniaria NRRL30616, a lignocellulolytic fungus for bioabatement of inhibitors in plant biomass hydrolysates.</title>
        <authorList>
            <consortium name="DOE Joint Genome Institute"/>
            <person name="Jimenez D.J."/>
            <person name="Hector R.E."/>
            <person name="Riley R."/>
            <person name="Sun H."/>
            <person name="Grigoriev I.V."/>
            <person name="Van Elsas J.D."/>
            <person name="Nichols N.N."/>
        </authorList>
    </citation>
    <scope>NUCLEOTIDE SEQUENCE [LARGE SCALE GENOMIC DNA]</scope>
    <source>
        <strain evidence="1 2">NRRL 30616</strain>
    </source>
</reference>
<gene>
    <name evidence="1" type="ORF">CONLIGDRAFT_615116</name>
</gene>
<dbReference type="PANTHER" id="PTHR37490">
    <property type="entry name" value="EXPRESSED PROTEIN"/>
    <property type="match status" value="1"/>
</dbReference>
<proteinExistence type="predicted"/>
<evidence type="ECO:0000313" key="2">
    <source>
        <dbReference type="Proteomes" id="UP000182658"/>
    </source>
</evidence>
<dbReference type="InterPro" id="IPR021838">
    <property type="entry name" value="DUF3431"/>
</dbReference>
<evidence type="ECO:0000313" key="1">
    <source>
        <dbReference type="EMBL" id="OIW31417.1"/>
    </source>
</evidence>
<accession>A0A1J7JDL8</accession>
<dbReference type="AlphaFoldDB" id="A0A1J7JDL8"/>
<dbReference type="EMBL" id="KV875096">
    <property type="protein sequence ID" value="OIW31417.1"/>
    <property type="molecule type" value="Genomic_DNA"/>
</dbReference>